<evidence type="ECO:0000256" key="4">
    <source>
        <dbReference type="ARBA" id="ARBA00022769"/>
    </source>
</evidence>
<dbReference type="InterPro" id="IPR036237">
    <property type="entry name" value="Xyl_isomerase-like_sf"/>
</dbReference>
<keyword evidence="6" id="KW-0234">DNA repair</keyword>
<reference evidence="8 10" key="1">
    <citation type="submission" date="2014-03" db="EMBL/GenBank/DDBJ databases">
        <title>Complete genome sequence of the Radio-Resistant Rubrobacter radiotolerans RSPS-4.</title>
        <authorList>
            <person name="Egas C.C."/>
            <person name="Barroso C.C."/>
            <person name="Froufe H.J.C."/>
            <person name="Pacheco J.J."/>
            <person name="Albuquerque L.L."/>
            <person name="da Costa M.M.S."/>
        </authorList>
    </citation>
    <scope>NUCLEOTIDE SEQUENCE [LARGE SCALE GENOMIC DNA]</scope>
    <source>
        <strain evidence="8 10">RSPS-4</strain>
    </source>
</reference>
<dbReference type="InterPro" id="IPR004601">
    <property type="entry name" value="UvdE"/>
</dbReference>
<evidence type="ECO:0000313" key="10">
    <source>
        <dbReference type="Proteomes" id="UP000025229"/>
    </source>
</evidence>
<dbReference type="GO" id="GO:0009411">
    <property type="term" value="P:response to UV"/>
    <property type="evidence" value="ECO:0007669"/>
    <property type="project" value="InterPro"/>
</dbReference>
<dbReference type="SUPFAM" id="SSF51658">
    <property type="entry name" value="Xylose isomerase-like"/>
    <property type="match status" value="1"/>
</dbReference>
<keyword evidence="3" id="KW-0227">DNA damage</keyword>
<dbReference type="GO" id="GO:0006289">
    <property type="term" value="P:nucleotide-excision repair"/>
    <property type="evidence" value="ECO:0007669"/>
    <property type="project" value="InterPro"/>
</dbReference>
<dbReference type="RefSeq" id="WP_051589133.1">
    <property type="nucleotide sequence ID" value="NZ_CP007514.1"/>
</dbReference>
<dbReference type="GO" id="GO:0004519">
    <property type="term" value="F:endonuclease activity"/>
    <property type="evidence" value="ECO:0007669"/>
    <property type="project" value="UniProtKB-KW"/>
</dbReference>
<dbReference type="GO" id="GO:0016787">
    <property type="term" value="F:hydrolase activity"/>
    <property type="evidence" value="ECO:0007669"/>
    <property type="project" value="UniProtKB-KW"/>
</dbReference>
<evidence type="ECO:0000313" key="8">
    <source>
        <dbReference type="EMBL" id="AHY45299.1"/>
    </source>
</evidence>
<dbReference type="NCBIfam" id="TIGR00629">
    <property type="entry name" value="uvde"/>
    <property type="match status" value="1"/>
</dbReference>
<dbReference type="OrthoDB" id="9782576at2"/>
<evidence type="ECO:0000256" key="5">
    <source>
        <dbReference type="ARBA" id="ARBA00022801"/>
    </source>
</evidence>
<accession>A0A023WZR2</accession>
<keyword evidence="2 8" id="KW-0255">Endonuclease</keyword>
<reference evidence="9" key="2">
    <citation type="submission" date="2023-11" db="EMBL/GenBank/DDBJ databases">
        <title>MicrobeMod: A computational toolkit for identifying prokaryotic methylation and restriction-modification with nanopore sequencing.</title>
        <authorList>
            <person name="Crits-Christoph A."/>
            <person name="Kang S.C."/>
            <person name="Lee H."/>
            <person name="Ostrov N."/>
        </authorList>
    </citation>
    <scope>NUCLEOTIDE SEQUENCE</scope>
    <source>
        <strain evidence="9">ATCC 51242</strain>
    </source>
</reference>
<protein>
    <submittedName>
        <fullName evidence="9">UV DNA damage repair endonuclease UvsE</fullName>
    </submittedName>
    <submittedName>
        <fullName evidence="8">Uvde: UV damage endonuclease UvdE</fullName>
    </submittedName>
</protein>
<keyword evidence="10" id="KW-1185">Reference proteome</keyword>
<dbReference type="PANTHER" id="PTHR31290:SF5">
    <property type="entry name" value="UV-DAMAGE ENDONUCLEASE"/>
    <property type="match status" value="1"/>
</dbReference>
<keyword evidence="1" id="KW-0540">Nuclease</keyword>
<keyword evidence="5" id="KW-0378">Hydrolase</keyword>
<dbReference type="Proteomes" id="UP001281130">
    <property type="component" value="Unassembled WGS sequence"/>
</dbReference>
<feature type="region of interest" description="Disordered" evidence="7">
    <location>
        <begin position="233"/>
        <end position="262"/>
    </location>
</feature>
<name>A0A023WZR2_RUBRA</name>
<evidence type="ECO:0000313" key="9">
    <source>
        <dbReference type="EMBL" id="MDX5892711.1"/>
    </source>
</evidence>
<keyword evidence="4" id="KW-0228">DNA excision</keyword>
<dbReference type="PANTHER" id="PTHR31290">
    <property type="entry name" value="UV-DAMAGE ENDONUCLEASE"/>
    <property type="match status" value="1"/>
</dbReference>
<dbReference type="PATRIC" id="fig|42256.3.peg.17"/>
<organism evidence="8 10">
    <name type="scientific">Rubrobacter radiotolerans</name>
    <name type="common">Arthrobacter radiotolerans</name>
    <dbReference type="NCBI Taxonomy" id="42256"/>
    <lineage>
        <taxon>Bacteria</taxon>
        <taxon>Bacillati</taxon>
        <taxon>Actinomycetota</taxon>
        <taxon>Rubrobacteria</taxon>
        <taxon>Rubrobacterales</taxon>
        <taxon>Rubrobacteraceae</taxon>
        <taxon>Rubrobacter</taxon>
    </lineage>
</organism>
<proteinExistence type="predicted"/>
<dbReference type="Pfam" id="PF03851">
    <property type="entry name" value="UvdE"/>
    <property type="match status" value="1"/>
</dbReference>
<dbReference type="STRING" id="42256.RradSPS_0016"/>
<dbReference type="eggNOG" id="COG4294">
    <property type="taxonomic scope" value="Bacteria"/>
</dbReference>
<gene>
    <name evidence="9" type="primary">uvsE</name>
    <name evidence="8" type="ORF">RradSPS_0016</name>
    <name evidence="9" type="ORF">SIL72_01590</name>
</gene>
<evidence type="ECO:0000256" key="1">
    <source>
        <dbReference type="ARBA" id="ARBA00022722"/>
    </source>
</evidence>
<dbReference type="EMBL" id="JAWXXX010000001">
    <property type="protein sequence ID" value="MDX5892711.1"/>
    <property type="molecule type" value="Genomic_DNA"/>
</dbReference>
<evidence type="ECO:0000256" key="2">
    <source>
        <dbReference type="ARBA" id="ARBA00022759"/>
    </source>
</evidence>
<dbReference type="Gene3D" id="3.20.20.150">
    <property type="entry name" value="Divalent-metal-dependent TIM barrel enzymes"/>
    <property type="match status" value="1"/>
</dbReference>
<evidence type="ECO:0000256" key="3">
    <source>
        <dbReference type="ARBA" id="ARBA00022763"/>
    </source>
</evidence>
<dbReference type="EMBL" id="CP007514">
    <property type="protein sequence ID" value="AHY45299.1"/>
    <property type="molecule type" value="Genomic_DNA"/>
</dbReference>
<dbReference type="AlphaFoldDB" id="A0A023WZR2"/>
<dbReference type="Proteomes" id="UP000025229">
    <property type="component" value="Chromosome"/>
</dbReference>
<evidence type="ECO:0000256" key="7">
    <source>
        <dbReference type="SAM" id="MobiDB-lite"/>
    </source>
</evidence>
<dbReference type="KEGG" id="rrd:RradSPS_0016"/>
<dbReference type="HOGENOM" id="CLU_017168_0_0_11"/>
<sequence>MSFPKNDLRVGYTTRNLSLQANTNHTLRLKGLADVEKVRAIVRRNLEDLGGILPWSAERGFRLFRIGQSFIPFASHPLFPYRWPEEHGEEIQRLGDLARKLGIRLSMHPGQFISPASPEAEVRERSLAELRYSARVLDLLGAPDGVIVLHVGGAYGDREAAIGRLYESLAPEEGVLRYLAFENDERIWSARQTFEAAERLGAPTVLDSFHHALNPDGLSLLEALALALPTWGRRSPTSRPKVHLSSQAPKKRPGAHDARVRPEDAETLLRALSELPEAARTDVMVEAKDSELAALGVLESVRSVGELRRA</sequence>
<evidence type="ECO:0000256" key="6">
    <source>
        <dbReference type="ARBA" id="ARBA00023204"/>
    </source>
</evidence>